<evidence type="ECO:0000256" key="2">
    <source>
        <dbReference type="ARBA" id="ARBA00023002"/>
    </source>
</evidence>
<dbReference type="GO" id="GO:0016651">
    <property type="term" value="F:oxidoreductase activity, acting on NAD(P)H"/>
    <property type="evidence" value="ECO:0007669"/>
    <property type="project" value="TreeGrafter"/>
</dbReference>
<gene>
    <name evidence="4" type="ORF">CH371_19190</name>
</gene>
<proteinExistence type="predicted"/>
<feature type="domain" description="Enoyl reductase (ER)" evidence="3">
    <location>
        <begin position="28"/>
        <end position="341"/>
    </location>
</feature>
<keyword evidence="2" id="KW-0560">Oxidoreductase</keyword>
<evidence type="ECO:0000313" key="5">
    <source>
        <dbReference type="Proteomes" id="UP000231912"/>
    </source>
</evidence>
<dbReference type="AlphaFoldDB" id="A0A2M9Z729"/>
<dbReference type="InterPro" id="IPR013154">
    <property type="entry name" value="ADH-like_N"/>
</dbReference>
<dbReference type="EMBL" id="NPDT01000011">
    <property type="protein sequence ID" value="PJZ64241.1"/>
    <property type="molecule type" value="Genomic_DNA"/>
</dbReference>
<accession>A0A2M9Z729</accession>
<dbReference type="Proteomes" id="UP000231912">
    <property type="component" value="Unassembled WGS sequence"/>
</dbReference>
<evidence type="ECO:0000259" key="3">
    <source>
        <dbReference type="SMART" id="SM00829"/>
    </source>
</evidence>
<dbReference type="Gene3D" id="3.40.50.720">
    <property type="entry name" value="NAD(P)-binding Rossmann-like Domain"/>
    <property type="match status" value="1"/>
</dbReference>
<protein>
    <submittedName>
        <fullName evidence="4">Oxidoreductase</fullName>
    </submittedName>
</protein>
<dbReference type="InterPro" id="IPR036291">
    <property type="entry name" value="NAD(P)-bd_dom_sf"/>
</dbReference>
<dbReference type="SMART" id="SM00829">
    <property type="entry name" value="PKS_ER"/>
    <property type="match status" value="1"/>
</dbReference>
<reference evidence="4 5" key="1">
    <citation type="submission" date="2017-07" db="EMBL/GenBank/DDBJ databases">
        <title>Leptospira spp. isolated from tropical soils.</title>
        <authorList>
            <person name="Thibeaux R."/>
            <person name="Iraola G."/>
            <person name="Ferres I."/>
            <person name="Bierque E."/>
            <person name="Girault D."/>
            <person name="Soupe-Gilbert M.-E."/>
            <person name="Picardeau M."/>
            <person name="Goarant C."/>
        </authorList>
    </citation>
    <scope>NUCLEOTIDE SEQUENCE [LARGE SCALE GENOMIC DNA]</scope>
    <source>
        <strain evidence="4 5">FH2-C-A2</strain>
    </source>
</reference>
<dbReference type="Pfam" id="PF00107">
    <property type="entry name" value="ADH_zinc_N"/>
    <property type="match status" value="1"/>
</dbReference>
<sequence>MKMHLPRKMKAVRQIGALPENSISDPNEILKVLELTELDLPKPAPGQVLIKVNRGSMNPNDLYHIKGVYSSTLNYPYPRGVGFEGAGTVVANGGGIVGRMRLGKRVAFYTKNGLFAEYVLADALKLIVLPEDVEFQEAASSVANPITGIGMARWAKASGSEYFFITAAAGAVARMTMRAASKYGLKSIAIVRREEQKEICKEEGASYILNQSDPDFEKQLTKLCKEVNCRYGFDCIGGDMPLTLIRSTPQGSTLCMYGYFNTGPMLFQPQKLFNGWKIQFFETEYYINSLSLPSRFLLSREVIRNVNGIFRPKIQRQFPLDRIQDAYAYYSQNMTDGKIQILCESTPRQG</sequence>
<dbReference type="PANTHER" id="PTHR48106">
    <property type="entry name" value="QUINONE OXIDOREDUCTASE PIG3-RELATED"/>
    <property type="match status" value="1"/>
</dbReference>
<dbReference type="SUPFAM" id="SSF50129">
    <property type="entry name" value="GroES-like"/>
    <property type="match status" value="1"/>
</dbReference>
<dbReference type="InterPro" id="IPR020843">
    <property type="entry name" value="ER"/>
</dbReference>
<comment type="caution">
    <text evidence="4">The sequence shown here is derived from an EMBL/GenBank/DDBJ whole genome shotgun (WGS) entry which is preliminary data.</text>
</comment>
<dbReference type="Gene3D" id="3.90.180.10">
    <property type="entry name" value="Medium-chain alcohol dehydrogenases, catalytic domain"/>
    <property type="match status" value="1"/>
</dbReference>
<name>A0A2M9Z729_9LEPT</name>
<evidence type="ECO:0000256" key="1">
    <source>
        <dbReference type="ARBA" id="ARBA00022857"/>
    </source>
</evidence>
<dbReference type="InterPro" id="IPR013149">
    <property type="entry name" value="ADH-like_C"/>
</dbReference>
<dbReference type="SUPFAM" id="SSF51735">
    <property type="entry name" value="NAD(P)-binding Rossmann-fold domains"/>
    <property type="match status" value="1"/>
</dbReference>
<dbReference type="GO" id="GO:0070402">
    <property type="term" value="F:NADPH binding"/>
    <property type="evidence" value="ECO:0007669"/>
    <property type="project" value="TreeGrafter"/>
</dbReference>
<keyword evidence="1" id="KW-0521">NADP</keyword>
<dbReference type="PANTHER" id="PTHR48106:SF18">
    <property type="entry name" value="QUINONE OXIDOREDUCTASE PIG3"/>
    <property type="match status" value="1"/>
</dbReference>
<dbReference type="Pfam" id="PF08240">
    <property type="entry name" value="ADH_N"/>
    <property type="match status" value="1"/>
</dbReference>
<evidence type="ECO:0000313" key="4">
    <source>
        <dbReference type="EMBL" id="PJZ64241.1"/>
    </source>
</evidence>
<dbReference type="InterPro" id="IPR011032">
    <property type="entry name" value="GroES-like_sf"/>
</dbReference>
<organism evidence="4 5">
    <name type="scientific">Leptospira wolffii</name>
    <dbReference type="NCBI Taxonomy" id="409998"/>
    <lineage>
        <taxon>Bacteria</taxon>
        <taxon>Pseudomonadati</taxon>
        <taxon>Spirochaetota</taxon>
        <taxon>Spirochaetia</taxon>
        <taxon>Leptospirales</taxon>
        <taxon>Leptospiraceae</taxon>
        <taxon>Leptospira</taxon>
    </lineage>
</organism>